<evidence type="ECO:0000313" key="11">
    <source>
        <dbReference type="Proteomes" id="UP000007013"/>
    </source>
</evidence>
<feature type="domain" description="ABC3 transporter permease C-terminal" evidence="8">
    <location>
        <begin position="685"/>
        <end position="798"/>
    </location>
</feature>
<feature type="transmembrane region" description="Helical" evidence="7">
    <location>
        <begin position="737"/>
        <end position="756"/>
    </location>
</feature>
<dbReference type="PANTHER" id="PTHR30572:SF4">
    <property type="entry name" value="ABC TRANSPORTER PERMEASE YTRF"/>
    <property type="match status" value="1"/>
</dbReference>
<evidence type="ECO:0000256" key="4">
    <source>
        <dbReference type="ARBA" id="ARBA00022989"/>
    </source>
</evidence>
<dbReference type="RefSeq" id="WP_012374647.1">
    <property type="nucleotide sequence ID" value="NC_010571.1"/>
</dbReference>
<feature type="transmembrane region" description="Helical" evidence="7">
    <location>
        <begin position="680"/>
        <end position="707"/>
    </location>
</feature>
<dbReference type="HOGENOM" id="CLU_009433_1_0_0"/>
<evidence type="ECO:0000256" key="6">
    <source>
        <dbReference type="ARBA" id="ARBA00038076"/>
    </source>
</evidence>
<feature type="transmembrane region" description="Helical" evidence="7">
    <location>
        <begin position="426"/>
        <end position="450"/>
    </location>
</feature>
<evidence type="ECO:0000259" key="8">
    <source>
        <dbReference type="Pfam" id="PF02687"/>
    </source>
</evidence>
<dbReference type="GO" id="GO:0022857">
    <property type="term" value="F:transmembrane transporter activity"/>
    <property type="evidence" value="ECO:0007669"/>
    <property type="project" value="TreeGrafter"/>
</dbReference>
<protein>
    <submittedName>
        <fullName evidence="10">Permease</fullName>
    </submittedName>
</protein>
<feature type="transmembrane region" description="Helical" evidence="7">
    <location>
        <begin position="768"/>
        <end position="788"/>
    </location>
</feature>
<reference evidence="10 11" key="1">
    <citation type="journal article" date="2011" name="J. Bacteriol.">
        <title>Genome sequence of the verrucomicrobium Opitutus terrae PB90-1, an abundant inhabitant of rice paddy soil ecosystems.</title>
        <authorList>
            <person name="van Passel M.W."/>
            <person name="Kant R."/>
            <person name="Palva A."/>
            <person name="Copeland A."/>
            <person name="Lucas S."/>
            <person name="Lapidus A."/>
            <person name="Glavina del Rio T."/>
            <person name="Pitluck S."/>
            <person name="Goltsman E."/>
            <person name="Clum A."/>
            <person name="Sun H."/>
            <person name="Schmutz J."/>
            <person name="Larimer F.W."/>
            <person name="Land M.L."/>
            <person name="Hauser L."/>
            <person name="Kyrpides N."/>
            <person name="Mikhailova N."/>
            <person name="Richardson P.P."/>
            <person name="Janssen P.H."/>
            <person name="de Vos W.M."/>
            <person name="Smidt H."/>
        </authorList>
    </citation>
    <scope>NUCLEOTIDE SEQUENCE [LARGE SCALE GENOMIC DNA]</scope>
    <source>
        <strain evidence="11">DSM 11246 / JCM 15787 / PB90-1</strain>
    </source>
</reference>
<proteinExistence type="inferred from homology"/>
<sequence>MSHLRFAFRRLARARGFTVIAVLTLALGIGASTAIFSIVNGVLLQPLPFPEQGQLVWLRESMPVFGSEPLPVNAYHFRTWQERAQSFSHLTVVDGRTASISSTDRPELVGLISVSAGFFEVLGVPPVLGRTFVPEEENAGRNHVVVISDALWQRAFGRDPAVIGRTLALDREPHTIIGVLPASFRFPSARAQIGSGAPAHPDVFCPKVFAADELQERLGRHNYGAIGRLKAGVSPVLAEAELNRIAGQITAEAGKPDIVLRAVATPLHEAVVGRSRRGLMVLFAAVTSVLLIGCVNLMNFLLAQAERRQQESAVRQALGASRSRLVCAALTEAMLVALAGGALGVLLARVGLASLLRFAPADLPRAGDISIDAGVLGFALACTLATGLLFGFLPAWRLARSDPQQALSAGSRALASGRQSRRWSDLLVTTEVALSVVLLALAALLGGSFVRLLRAEQGFRAPTVISASLAIPYAGYPEPEARSAYFERIVAQLNAAPGITAAAVTNLLPLAGETWVDKAAAAGDPRPSEEKPNVNTRFVSSGYFEAMGLPLRAGRSFDARDRGRKVTIISEQLARLLWPDQDPVGRHVERNPGEEYEVIGVAADVRPSANRSPVPTVYRQQRDWPFLRMTVVARASGDAQSAAAALRAAIASVDPQVPVPPFRTMDDVLDASVATQRFQLLLVAVFATTALLLTMLGIYGVVAYAIARRRKELGIRMALGATPGSIRTLVLRHGMRPVAFGLGVGLVLTLAGGRVLESLLFETRPSDPALLAAVAGGLVLCALLACYVPGRQATRVDPFDALRAE</sequence>
<dbReference type="Pfam" id="PF12704">
    <property type="entry name" value="MacB_PCD"/>
    <property type="match status" value="2"/>
</dbReference>
<dbReference type="InterPro" id="IPR017800">
    <property type="entry name" value="ADOP"/>
</dbReference>
<evidence type="ECO:0000256" key="3">
    <source>
        <dbReference type="ARBA" id="ARBA00022692"/>
    </source>
</evidence>
<dbReference type="KEGG" id="ote:Oter_1827"/>
<feature type="transmembrane region" description="Helical" evidence="7">
    <location>
        <begin position="279"/>
        <end position="303"/>
    </location>
</feature>
<keyword evidence="2" id="KW-1003">Cell membrane</keyword>
<dbReference type="NCBIfam" id="TIGR03434">
    <property type="entry name" value="ADOP"/>
    <property type="match status" value="1"/>
</dbReference>
<keyword evidence="11" id="KW-1185">Reference proteome</keyword>
<feature type="domain" description="MacB-like periplasmic core" evidence="9">
    <location>
        <begin position="492"/>
        <end position="648"/>
    </location>
</feature>
<evidence type="ECO:0000259" key="9">
    <source>
        <dbReference type="Pfam" id="PF12704"/>
    </source>
</evidence>
<evidence type="ECO:0000256" key="7">
    <source>
        <dbReference type="SAM" id="Phobius"/>
    </source>
</evidence>
<dbReference type="PANTHER" id="PTHR30572">
    <property type="entry name" value="MEMBRANE COMPONENT OF TRANSPORTER-RELATED"/>
    <property type="match status" value="1"/>
</dbReference>
<dbReference type="GO" id="GO:0005886">
    <property type="term" value="C:plasma membrane"/>
    <property type="evidence" value="ECO:0007669"/>
    <property type="project" value="UniProtKB-SubCell"/>
</dbReference>
<evidence type="ECO:0000313" key="10">
    <source>
        <dbReference type="EMBL" id="ACB75110.1"/>
    </source>
</evidence>
<gene>
    <name evidence="10" type="ordered locus">Oter_1827</name>
</gene>
<comment type="similarity">
    <text evidence="6">Belongs to the ABC-4 integral membrane protein family.</text>
</comment>
<accession>B1ZWZ9</accession>
<evidence type="ECO:0000256" key="5">
    <source>
        <dbReference type="ARBA" id="ARBA00023136"/>
    </source>
</evidence>
<feature type="transmembrane region" description="Helical" evidence="7">
    <location>
        <begin position="369"/>
        <end position="393"/>
    </location>
</feature>
<comment type="subcellular location">
    <subcellularLocation>
        <location evidence="1">Cell membrane</location>
        <topology evidence="1">Multi-pass membrane protein</topology>
    </subcellularLocation>
</comment>
<dbReference type="eggNOG" id="COG0577">
    <property type="taxonomic scope" value="Bacteria"/>
</dbReference>
<keyword evidence="3 7" id="KW-0812">Transmembrane</keyword>
<keyword evidence="4 7" id="KW-1133">Transmembrane helix</keyword>
<feature type="domain" description="MacB-like periplasmic core" evidence="9">
    <location>
        <begin position="18"/>
        <end position="244"/>
    </location>
</feature>
<dbReference type="STRING" id="452637.Oter_1827"/>
<evidence type="ECO:0000256" key="2">
    <source>
        <dbReference type="ARBA" id="ARBA00022475"/>
    </source>
</evidence>
<dbReference type="Proteomes" id="UP000007013">
    <property type="component" value="Chromosome"/>
</dbReference>
<dbReference type="OrthoDB" id="100008at2"/>
<evidence type="ECO:0000256" key="1">
    <source>
        <dbReference type="ARBA" id="ARBA00004651"/>
    </source>
</evidence>
<dbReference type="EMBL" id="CP001032">
    <property type="protein sequence ID" value="ACB75110.1"/>
    <property type="molecule type" value="Genomic_DNA"/>
</dbReference>
<organism evidence="10 11">
    <name type="scientific">Opitutus terrae (strain DSM 11246 / JCM 15787 / PB90-1)</name>
    <dbReference type="NCBI Taxonomy" id="452637"/>
    <lineage>
        <taxon>Bacteria</taxon>
        <taxon>Pseudomonadati</taxon>
        <taxon>Verrucomicrobiota</taxon>
        <taxon>Opitutia</taxon>
        <taxon>Opitutales</taxon>
        <taxon>Opitutaceae</taxon>
        <taxon>Opitutus</taxon>
    </lineage>
</organism>
<dbReference type="Pfam" id="PF02687">
    <property type="entry name" value="FtsX"/>
    <property type="match status" value="2"/>
</dbReference>
<dbReference type="InterPro" id="IPR003838">
    <property type="entry name" value="ABC3_permease_C"/>
</dbReference>
<feature type="domain" description="ABC3 transporter permease C-terminal" evidence="8">
    <location>
        <begin position="285"/>
        <end position="403"/>
    </location>
</feature>
<keyword evidence="5 7" id="KW-0472">Membrane</keyword>
<name>B1ZWZ9_OPITP</name>
<dbReference type="InterPro" id="IPR050250">
    <property type="entry name" value="Macrolide_Exporter_MacB"/>
</dbReference>
<feature type="transmembrane region" description="Helical" evidence="7">
    <location>
        <begin position="324"/>
        <end position="349"/>
    </location>
</feature>
<dbReference type="AlphaFoldDB" id="B1ZWZ9"/>
<dbReference type="InterPro" id="IPR025857">
    <property type="entry name" value="MacB_PCD"/>
</dbReference>